<evidence type="ECO:0000313" key="4">
    <source>
        <dbReference type="Proteomes" id="UP001565368"/>
    </source>
</evidence>
<feature type="region of interest" description="Disordered" evidence="1">
    <location>
        <begin position="59"/>
        <end position="142"/>
    </location>
</feature>
<dbReference type="Proteomes" id="UP001565368">
    <property type="component" value="Unassembled WGS sequence"/>
</dbReference>
<feature type="transmembrane region" description="Helical" evidence="2">
    <location>
        <begin position="36"/>
        <end position="55"/>
    </location>
</feature>
<sequence length="142" mass="15370">MPPTPTPTPTPPSTLNTLTRRWGDNTRKMSPAQGKVLLAVFIPLFVIAAALRTWYEVDKRRRRQRAGPDEVRSTPFTRGELPASAWFARRAQEEPAPPVPAPPYSPREVVTPPPAAHLAPASPVGSLPAYAPPGADPAVTRP</sequence>
<feature type="compositionally biased region" description="Pro residues" evidence="1">
    <location>
        <begin position="95"/>
        <end position="115"/>
    </location>
</feature>
<reference evidence="3 4" key="1">
    <citation type="submission" date="2023-08" db="EMBL/GenBank/DDBJ databases">
        <title>Annotated Genome Sequence of Vanrija albida AlHP1.</title>
        <authorList>
            <person name="Herzog R."/>
        </authorList>
    </citation>
    <scope>NUCLEOTIDE SEQUENCE [LARGE SCALE GENOMIC DNA]</scope>
    <source>
        <strain evidence="3 4">AlHP1</strain>
    </source>
</reference>
<feature type="compositionally biased region" description="Pro residues" evidence="1">
    <location>
        <begin position="1"/>
        <end position="12"/>
    </location>
</feature>
<comment type="caution">
    <text evidence="3">The sequence shown here is derived from an EMBL/GenBank/DDBJ whole genome shotgun (WGS) entry which is preliminary data.</text>
</comment>
<organism evidence="3 4">
    <name type="scientific">Vanrija albida</name>
    <dbReference type="NCBI Taxonomy" id="181172"/>
    <lineage>
        <taxon>Eukaryota</taxon>
        <taxon>Fungi</taxon>
        <taxon>Dikarya</taxon>
        <taxon>Basidiomycota</taxon>
        <taxon>Agaricomycotina</taxon>
        <taxon>Tremellomycetes</taxon>
        <taxon>Trichosporonales</taxon>
        <taxon>Trichosporonaceae</taxon>
        <taxon>Vanrija</taxon>
    </lineage>
</organism>
<evidence type="ECO:0000256" key="1">
    <source>
        <dbReference type="SAM" id="MobiDB-lite"/>
    </source>
</evidence>
<evidence type="ECO:0000313" key="3">
    <source>
        <dbReference type="EMBL" id="KAL1412803.1"/>
    </source>
</evidence>
<keyword evidence="2" id="KW-0812">Transmembrane</keyword>
<proteinExistence type="predicted"/>
<name>A0ABR3QEH1_9TREE</name>
<dbReference type="RefSeq" id="XP_069212747.1">
    <property type="nucleotide sequence ID" value="XM_069349203.1"/>
</dbReference>
<dbReference type="EMBL" id="JBBXJM010000001">
    <property type="protein sequence ID" value="KAL1412803.1"/>
    <property type="molecule type" value="Genomic_DNA"/>
</dbReference>
<protein>
    <submittedName>
        <fullName evidence="3">Uncharacterized protein</fullName>
    </submittedName>
</protein>
<evidence type="ECO:0000256" key="2">
    <source>
        <dbReference type="SAM" id="Phobius"/>
    </source>
</evidence>
<keyword evidence="2" id="KW-0472">Membrane</keyword>
<feature type="region of interest" description="Disordered" evidence="1">
    <location>
        <begin position="1"/>
        <end position="20"/>
    </location>
</feature>
<keyword evidence="2" id="KW-1133">Transmembrane helix</keyword>
<gene>
    <name evidence="3" type="ORF">Q8F55_000551</name>
</gene>
<accession>A0ABR3QEH1</accession>
<keyword evidence="4" id="KW-1185">Reference proteome</keyword>
<dbReference type="GeneID" id="95981594"/>